<comment type="caution">
    <text evidence="2">The sequence shown here is derived from an EMBL/GenBank/DDBJ whole genome shotgun (WGS) entry which is preliminary data.</text>
</comment>
<protein>
    <submittedName>
        <fullName evidence="2">Uncharacterized protein</fullName>
    </submittedName>
</protein>
<organism evidence="2">
    <name type="scientific">Tanacetum cinerariifolium</name>
    <name type="common">Dalmatian daisy</name>
    <name type="synonym">Chrysanthemum cinerariifolium</name>
    <dbReference type="NCBI Taxonomy" id="118510"/>
    <lineage>
        <taxon>Eukaryota</taxon>
        <taxon>Viridiplantae</taxon>
        <taxon>Streptophyta</taxon>
        <taxon>Embryophyta</taxon>
        <taxon>Tracheophyta</taxon>
        <taxon>Spermatophyta</taxon>
        <taxon>Magnoliopsida</taxon>
        <taxon>eudicotyledons</taxon>
        <taxon>Gunneridae</taxon>
        <taxon>Pentapetalae</taxon>
        <taxon>asterids</taxon>
        <taxon>campanulids</taxon>
        <taxon>Asterales</taxon>
        <taxon>Asteraceae</taxon>
        <taxon>Asteroideae</taxon>
        <taxon>Anthemideae</taxon>
        <taxon>Anthemidinae</taxon>
        <taxon>Tanacetum</taxon>
    </lineage>
</organism>
<dbReference type="EMBL" id="BKCJ010535933">
    <property type="protein sequence ID" value="GFB02484.1"/>
    <property type="molecule type" value="Genomic_DNA"/>
</dbReference>
<evidence type="ECO:0000313" key="2">
    <source>
        <dbReference type="EMBL" id="GFB02484.1"/>
    </source>
</evidence>
<gene>
    <name evidence="2" type="ORF">Tci_674455</name>
</gene>
<feature type="region of interest" description="Disordered" evidence="1">
    <location>
        <begin position="1"/>
        <end position="79"/>
    </location>
</feature>
<name>A0A699KSG9_TANCI</name>
<feature type="compositionally biased region" description="Gly residues" evidence="1">
    <location>
        <begin position="28"/>
        <end position="62"/>
    </location>
</feature>
<sequence length="79" mass="7151">GGDGVGSGMGKSGGVPDSGVKWYVNGLVGSGRGSGNGDTGSGDSIGGSGDDNGESGNGGGVGMATSLAISMSEGNDIGV</sequence>
<proteinExistence type="predicted"/>
<reference evidence="2" key="1">
    <citation type="journal article" date="2019" name="Sci. Rep.">
        <title>Draft genome of Tanacetum cinerariifolium, the natural source of mosquito coil.</title>
        <authorList>
            <person name="Yamashiro T."/>
            <person name="Shiraishi A."/>
            <person name="Satake H."/>
            <person name="Nakayama K."/>
        </authorList>
    </citation>
    <scope>NUCLEOTIDE SEQUENCE</scope>
</reference>
<evidence type="ECO:0000256" key="1">
    <source>
        <dbReference type="SAM" id="MobiDB-lite"/>
    </source>
</evidence>
<feature type="compositionally biased region" description="Gly residues" evidence="1">
    <location>
        <begin position="1"/>
        <end position="13"/>
    </location>
</feature>
<feature type="non-terminal residue" evidence="2">
    <location>
        <position position="1"/>
    </location>
</feature>
<accession>A0A699KSG9</accession>
<dbReference type="AlphaFoldDB" id="A0A699KSG9"/>